<evidence type="ECO:0000256" key="1">
    <source>
        <dbReference type="ARBA" id="ARBA00023157"/>
    </source>
</evidence>
<keyword evidence="1" id="KW-1015">Disulfide bond</keyword>
<protein>
    <submittedName>
        <fullName evidence="6">MGT4C-like protein</fullName>
    </submittedName>
</protein>
<evidence type="ECO:0000259" key="4">
    <source>
        <dbReference type="PROSITE" id="PS50060"/>
    </source>
</evidence>
<dbReference type="InterPro" id="IPR035976">
    <property type="entry name" value="Sushi/SCR/CCP_sf"/>
</dbReference>
<name>A0ABY7E2F4_MYAAR</name>
<dbReference type="Gene3D" id="2.10.70.10">
    <property type="entry name" value="Complement Module, domain 1"/>
    <property type="match status" value="1"/>
</dbReference>
<dbReference type="SMART" id="SM00032">
    <property type="entry name" value="CCP"/>
    <property type="match status" value="1"/>
</dbReference>
<evidence type="ECO:0000313" key="6">
    <source>
        <dbReference type="EMBL" id="WAR03115.1"/>
    </source>
</evidence>
<comment type="caution">
    <text evidence="2">Lacks conserved residue(s) required for the propagation of feature annotation.</text>
</comment>
<keyword evidence="2" id="KW-0768">Sushi</keyword>
<proteinExistence type="predicted"/>
<dbReference type="PANTHER" id="PTHR12062">
    <property type="entry name" value="N-ACETYLGLUCOSAMINYLTRANSFERASE VI"/>
    <property type="match status" value="1"/>
</dbReference>
<evidence type="ECO:0000259" key="5">
    <source>
        <dbReference type="PROSITE" id="PS50923"/>
    </source>
</evidence>
<evidence type="ECO:0000256" key="3">
    <source>
        <dbReference type="SAM" id="MobiDB-lite"/>
    </source>
</evidence>
<feature type="domain" description="MAM" evidence="4">
    <location>
        <begin position="66"/>
        <end position="233"/>
    </location>
</feature>
<dbReference type="Gene3D" id="2.60.120.200">
    <property type="match status" value="1"/>
</dbReference>
<dbReference type="PROSITE" id="PS50923">
    <property type="entry name" value="SUSHI"/>
    <property type="match status" value="1"/>
</dbReference>
<dbReference type="InterPro" id="IPR000998">
    <property type="entry name" value="MAM_dom"/>
</dbReference>
<accession>A0ABY7E2F4</accession>
<dbReference type="PROSITE" id="PS50060">
    <property type="entry name" value="MAM_2"/>
    <property type="match status" value="1"/>
</dbReference>
<keyword evidence="7" id="KW-1185">Reference proteome</keyword>
<dbReference type="EMBL" id="CP111015">
    <property type="protein sequence ID" value="WAR03115.1"/>
    <property type="molecule type" value="Genomic_DNA"/>
</dbReference>
<dbReference type="SUPFAM" id="SSF49899">
    <property type="entry name" value="Concanavalin A-like lectins/glucanases"/>
    <property type="match status" value="1"/>
</dbReference>
<evidence type="ECO:0000313" key="7">
    <source>
        <dbReference type="Proteomes" id="UP001164746"/>
    </source>
</evidence>
<dbReference type="CDD" id="cd06263">
    <property type="entry name" value="MAM"/>
    <property type="match status" value="1"/>
</dbReference>
<dbReference type="Pfam" id="PF00629">
    <property type="entry name" value="MAM"/>
    <property type="match status" value="1"/>
</dbReference>
<dbReference type="Pfam" id="PF04666">
    <property type="entry name" value="MGAT4_cons"/>
    <property type="match status" value="1"/>
</dbReference>
<dbReference type="CDD" id="cd00033">
    <property type="entry name" value="CCP"/>
    <property type="match status" value="1"/>
</dbReference>
<dbReference type="InterPro" id="IPR008979">
    <property type="entry name" value="Galactose-bd-like_sf"/>
</dbReference>
<evidence type="ECO:0000256" key="2">
    <source>
        <dbReference type="PROSITE-ProRule" id="PRU00302"/>
    </source>
</evidence>
<dbReference type="InterPro" id="IPR006759">
    <property type="entry name" value="Glyco_transf_54"/>
</dbReference>
<sequence length="896" mass="100631">MPGRRSVCNTQALDVPNGDYSILPGNMGATFTCDSGFTRLGPPSIACMSGQWTPPPPLCVAWKPSTACDFEAADLCGWNQNDADHEEWIWHTGSTPTKRTGPDHDHTLGPQGTGHYLYFESSGSDKFEHTAILESPLYPAAWGRRCFSFWYHILGEKDIGRLEVYVRPDGTRGLAGLVPKFTVDHNKGSDWWNQTIEVPALDKPFQIWFRAIRGTSYRSDFAIDDVSLYECQDLSPTSAMPSTTVMKTTTTTVMKTTTTTAITSKKQTTREPNTVTKKAITTTSRTTPTMTETNPPIKTPVSKQRTQTVTSDLPSTISETPAFIKDSQSLHHHEASEAGDSLSVTGKAFVGVAAACVAVTLVVVGYLLHKWRSSRRRYSASLHSTNPLYEEIENQGSTLSLDTENATLAETDKHEWPDLWNWWQSLDASTDGNILKGKLENAGLRLTLSNQPVDLRRNITISLKERGKTVVRVRAPAGEAAPPLLTTGARFLPPEFDPVVAGQARTNKGFLTVGIPSVQRPNTDSLYLLHTVSSLVAATNKEYRKCLTIVVLLVDSNVTYNAHVQDVIEERFREHLNTGFIRVIIPPPAIYPSFKRLASNHHDSRERTIWRSKQNIDFAYLFLYCRNISEYYIQLEDDVLVANNYTFKIKAEINNRNNRNHSWFMLEFSRLGFIGKLFRTSDLEWIANKFLESFDTKPGDLLIGQLRKARGQNTPFHSSESLFQHFGRFSSLAYKMMPSVDAFFSDSKAFNSSLLSVPKGDNPDAAIHTNMKGVRGHDDPYMAYDGNSETYFEAKMFDRANYFQLKFLKAYNFSRLIITSGDLNTRTYHLPHSALYVYTNDRSNHDTFKKLVNLVEGDLDTQAMGITMPKNINSIKIIPIQKSAGHARIRDIEVFT</sequence>
<dbReference type="InterPro" id="IPR057279">
    <property type="entry name" value="MGAT4"/>
</dbReference>
<dbReference type="PANTHER" id="PTHR12062:SF33">
    <property type="entry name" value="ALPHA-1,6-MANNOSYL-GLYCOPROTEIN 4-BETA-N-ACETYLGLUCOSAMINYLTRANSFERASE-LIKE"/>
    <property type="match status" value="1"/>
</dbReference>
<dbReference type="SMART" id="SM00137">
    <property type="entry name" value="MAM"/>
    <property type="match status" value="1"/>
</dbReference>
<feature type="domain" description="Sushi" evidence="5">
    <location>
        <begin position="6"/>
        <end position="61"/>
    </location>
</feature>
<gene>
    <name evidence="6" type="ORF">MAR_009673</name>
</gene>
<feature type="region of interest" description="Disordered" evidence="3">
    <location>
        <begin position="284"/>
        <end position="312"/>
    </location>
</feature>
<dbReference type="Proteomes" id="UP001164746">
    <property type="component" value="Chromosome 4"/>
</dbReference>
<dbReference type="SUPFAM" id="SSF49785">
    <property type="entry name" value="Galactose-binding domain-like"/>
    <property type="match status" value="1"/>
</dbReference>
<feature type="compositionally biased region" description="Polar residues" evidence="3">
    <location>
        <begin position="301"/>
        <end position="312"/>
    </location>
</feature>
<organism evidence="6 7">
    <name type="scientific">Mya arenaria</name>
    <name type="common">Soft-shell clam</name>
    <dbReference type="NCBI Taxonomy" id="6604"/>
    <lineage>
        <taxon>Eukaryota</taxon>
        <taxon>Metazoa</taxon>
        <taxon>Spiralia</taxon>
        <taxon>Lophotrochozoa</taxon>
        <taxon>Mollusca</taxon>
        <taxon>Bivalvia</taxon>
        <taxon>Autobranchia</taxon>
        <taxon>Heteroconchia</taxon>
        <taxon>Euheterodonta</taxon>
        <taxon>Imparidentia</taxon>
        <taxon>Neoheterodontei</taxon>
        <taxon>Myida</taxon>
        <taxon>Myoidea</taxon>
        <taxon>Myidae</taxon>
        <taxon>Mya</taxon>
    </lineage>
</organism>
<reference evidence="6" key="1">
    <citation type="submission" date="2022-11" db="EMBL/GenBank/DDBJ databases">
        <title>Centuries of genome instability and evolution in soft-shell clam transmissible cancer (bioRxiv).</title>
        <authorList>
            <person name="Hart S.F.M."/>
            <person name="Yonemitsu M.A."/>
            <person name="Giersch R.M."/>
            <person name="Beal B.F."/>
            <person name="Arriagada G."/>
            <person name="Davis B.W."/>
            <person name="Ostrander E.A."/>
            <person name="Goff S.P."/>
            <person name="Metzger M.J."/>
        </authorList>
    </citation>
    <scope>NUCLEOTIDE SEQUENCE</scope>
    <source>
        <strain evidence="6">MELC-2E11</strain>
        <tissue evidence="6">Siphon/mantle</tissue>
    </source>
</reference>
<dbReference type="InterPro" id="IPR000436">
    <property type="entry name" value="Sushi_SCR_CCP_dom"/>
</dbReference>
<dbReference type="InterPro" id="IPR013320">
    <property type="entry name" value="ConA-like_dom_sf"/>
</dbReference>
<dbReference type="SUPFAM" id="SSF57535">
    <property type="entry name" value="Complement control module/SCR domain"/>
    <property type="match status" value="1"/>
</dbReference>
<dbReference type="Pfam" id="PF00084">
    <property type="entry name" value="Sushi"/>
    <property type="match status" value="1"/>
</dbReference>
<feature type="compositionally biased region" description="Low complexity" evidence="3">
    <location>
        <begin position="284"/>
        <end position="293"/>
    </location>
</feature>